<dbReference type="InterPro" id="IPR023430">
    <property type="entry name" value="Pept_HybD-like_dom_sf"/>
</dbReference>
<dbReference type="PANTHER" id="PTHR30302:SF1">
    <property type="entry name" value="HYDROGENASE 2 MATURATION PROTEASE"/>
    <property type="match status" value="1"/>
</dbReference>
<dbReference type="EMBL" id="CP018099">
    <property type="protein sequence ID" value="APF19045.1"/>
    <property type="molecule type" value="Genomic_DNA"/>
</dbReference>
<reference evidence="5 6" key="1">
    <citation type="submission" date="2016-11" db="EMBL/GenBank/DDBJ databases">
        <title>Genomic analysis of Caldithrix abyssi and proposal of a novel bacterial phylum Caldithrichaeota.</title>
        <authorList>
            <person name="Kublanov I."/>
            <person name="Sigalova O."/>
            <person name="Gavrilov S."/>
            <person name="Lebedinsky A."/>
            <person name="Ivanova N."/>
            <person name="Daum C."/>
            <person name="Reddy T."/>
            <person name="Klenk H.P."/>
            <person name="Goker M."/>
            <person name="Reva O."/>
            <person name="Miroshnichenko M."/>
            <person name="Kyprides N."/>
            <person name="Woyke T."/>
            <person name="Gelfand M."/>
        </authorList>
    </citation>
    <scope>NUCLEOTIDE SEQUENCE [LARGE SCALE GENOMIC DNA]</scope>
    <source>
        <strain evidence="5 6">LF13</strain>
    </source>
</reference>
<dbReference type="Gene3D" id="3.40.50.1450">
    <property type="entry name" value="HybD-like"/>
    <property type="match status" value="1"/>
</dbReference>
<dbReference type="SUPFAM" id="SSF53163">
    <property type="entry name" value="HybD-like"/>
    <property type="match status" value="1"/>
</dbReference>
<evidence type="ECO:0000313" key="5">
    <source>
        <dbReference type="EMBL" id="APF19045.1"/>
    </source>
</evidence>
<keyword evidence="3" id="KW-0064">Aspartyl protease</keyword>
<accession>A0A1J1C8L9</accession>
<dbReference type="PRINTS" id="PR00446">
    <property type="entry name" value="HYDRGNUPTAKE"/>
</dbReference>
<evidence type="ECO:0000256" key="3">
    <source>
        <dbReference type="ARBA" id="ARBA00022750"/>
    </source>
</evidence>
<dbReference type="KEGG" id="caby:Cabys_2296"/>
<name>A0A1J1C8L9_CALAY</name>
<dbReference type="InterPro" id="IPR000671">
    <property type="entry name" value="Peptidase_A31"/>
</dbReference>
<proteinExistence type="inferred from homology"/>
<dbReference type="AlphaFoldDB" id="A0A1J1C8L9"/>
<gene>
    <name evidence="5" type="ORF">Cabys_2296</name>
</gene>
<dbReference type="GO" id="GO:0008047">
    <property type="term" value="F:enzyme activator activity"/>
    <property type="evidence" value="ECO:0007669"/>
    <property type="project" value="InterPro"/>
</dbReference>
<keyword evidence="4" id="KW-0378">Hydrolase</keyword>
<dbReference type="NCBIfam" id="TIGR00072">
    <property type="entry name" value="hydrog_prot"/>
    <property type="match status" value="1"/>
</dbReference>
<dbReference type="GO" id="GO:0004190">
    <property type="term" value="F:aspartic-type endopeptidase activity"/>
    <property type="evidence" value="ECO:0007669"/>
    <property type="project" value="UniProtKB-KW"/>
</dbReference>
<dbReference type="PANTHER" id="PTHR30302">
    <property type="entry name" value="HYDROGENASE 1 MATURATION PROTEASE"/>
    <property type="match status" value="1"/>
</dbReference>
<dbReference type="GO" id="GO:0016485">
    <property type="term" value="P:protein processing"/>
    <property type="evidence" value="ECO:0007669"/>
    <property type="project" value="TreeGrafter"/>
</dbReference>
<evidence type="ECO:0000256" key="4">
    <source>
        <dbReference type="ARBA" id="ARBA00022801"/>
    </source>
</evidence>
<dbReference type="Proteomes" id="UP000183868">
    <property type="component" value="Chromosome"/>
</dbReference>
<evidence type="ECO:0000313" key="6">
    <source>
        <dbReference type="Proteomes" id="UP000183868"/>
    </source>
</evidence>
<keyword evidence="2 5" id="KW-0645">Protease</keyword>
<protein>
    <submittedName>
        <fullName evidence="5">Hydrogenase maturation protease</fullName>
    </submittedName>
</protein>
<dbReference type="Pfam" id="PF01750">
    <property type="entry name" value="HycI"/>
    <property type="match status" value="1"/>
</dbReference>
<organism evidence="5 6">
    <name type="scientific">Caldithrix abyssi DSM 13497</name>
    <dbReference type="NCBI Taxonomy" id="880073"/>
    <lineage>
        <taxon>Bacteria</taxon>
        <taxon>Pseudomonadati</taxon>
        <taxon>Calditrichota</taxon>
        <taxon>Calditrichia</taxon>
        <taxon>Calditrichales</taxon>
        <taxon>Calditrichaceae</taxon>
        <taxon>Caldithrix</taxon>
    </lineage>
</organism>
<evidence type="ECO:0000256" key="2">
    <source>
        <dbReference type="ARBA" id="ARBA00022670"/>
    </source>
</evidence>
<evidence type="ECO:0000256" key="1">
    <source>
        <dbReference type="ARBA" id="ARBA00006814"/>
    </source>
</evidence>
<dbReference type="OrthoDB" id="9794619at2"/>
<comment type="similarity">
    <text evidence="1">Belongs to the peptidase A31 family.</text>
</comment>
<sequence>MGDEGIGAFIAQFLEKQKLPPGVTVLDGGTGGFHLLETFQNADCVILIDATINGQPPASWERLQPRYSSDYPPTLTAHDIGLKDMLDAAQLLGKMPKVVLYAISIDSINSVKFGLSPELEAIIPVIGGEVLNEVHDLLGAPV</sequence>